<dbReference type="InterPro" id="IPR018951">
    <property type="entry name" value="Fumarase_C_C"/>
</dbReference>
<organism evidence="6">
    <name type="scientific">hydrothermal vent metagenome</name>
    <dbReference type="NCBI Taxonomy" id="652676"/>
    <lineage>
        <taxon>unclassified sequences</taxon>
        <taxon>metagenomes</taxon>
        <taxon>ecological metagenomes</taxon>
    </lineage>
</organism>
<dbReference type="PRINTS" id="PR00145">
    <property type="entry name" value="ARGSUCLYASE"/>
</dbReference>
<evidence type="ECO:0000256" key="2">
    <source>
        <dbReference type="ARBA" id="ARBA00012921"/>
    </source>
</evidence>
<dbReference type="InterPro" id="IPR005677">
    <property type="entry name" value="Fum_hydII"/>
</dbReference>
<dbReference type="GO" id="GO:0006106">
    <property type="term" value="P:fumarate metabolic process"/>
    <property type="evidence" value="ECO:0007669"/>
    <property type="project" value="InterPro"/>
</dbReference>
<dbReference type="NCBIfam" id="TIGR00979">
    <property type="entry name" value="fumC_II"/>
    <property type="match status" value="1"/>
</dbReference>
<evidence type="ECO:0000256" key="3">
    <source>
        <dbReference type="ARBA" id="ARBA00023239"/>
    </source>
</evidence>
<name>A0A160VDR0_9ZZZZ</name>
<dbReference type="EC" id="4.2.1.2" evidence="2"/>
<dbReference type="SUPFAM" id="SSF48557">
    <property type="entry name" value="L-aspartase-like"/>
    <property type="match status" value="1"/>
</dbReference>
<dbReference type="InterPro" id="IPR020557">
    <property type="entry name" value="Fumarate_lyase_CS"/>
</dbReference>
<dbReference type="GO" id="GO:0006108">
    <property type="term" value="P:malate metabolic process"/>
    <property type="evidence" value="ECO:0007669"/>
    <property type="project" value="TreeGrafter"/>
</dbReference>
<dbReference type="Gene3D" id="1.20.200.10">
    <property type="entry name" value="Fumarase/aspartase (Central domain)"/>
    <property type="match status" value="1"/>
</dbReference>
<dbReference type="EMBL" id="FAXC01000082">
    <property type="protein sequence ID" value="CUV08545.1"/>
    <property type="molecule type" value="Genomic_DNA"/>
</dbReference>
<accession>A0A160VDR0</accession>
<evidence type="ECO:0000256" key="1">
    <source>
        <dbReference type="ARBA" id="ARBA00009084"/>
    </source>
</evidence>
<dbReference type="FunFam" id="1.20.200.10:FF:000001">
    <property type="entry name" value="Fumarate hydratase, mitochondrial"/>
    <property type="match status" value="1"/>
</dbReference>
<dbReference type="EMBL" id="FAXC01000082">
    <property type="protein sequence ID" value="CUV08563.1"/>
    <property type="molecule type" value="Genomic_DNA"/>
</dbReference>
<dbReference type="CDD" id="cd01362">
    <property type="entry name" value="Fumarase_classII"/>
    <property type="match status" value="1"/>
</dbReference>
<dbReference type="InterPro" id="IPR000362">
    <property type="entry name" value="Fumarate_lyase_fam"/>
</dbReference>
<dbReference type="HAMAP" id="MF_00743">
    <property type="entry name" value="FumaraseC"/>
    <property type="match status" value="1"/>
</dbReference>
<evidence type="ECO:0000313" key="7">
    <source>
        <dbReference type="EMBL" id="CUV08563.1"/>
    </source>
</evidence>
<protein>
    <recommendedName>
        <fullName evidence="2">fumarate hydratase</fullName>
        <ecNumber evidence="2">4.2.1.2</ecNumber>
    </recommendedName>
</protein>
<keyword evidence="3 6" id="KW-0456">Lyase</keyword>
<dbReference type="InterPro" id="IPR024083">
    <property type="entry name" value="Fumarase/histidase_N"/>
</dbReference>
<dbReference type="Gene3D" id="1.10.40.30">
    <property type="entry name" value="Fumarase/aspartase (C-terminal domain)"/>
    <property type="match status" value="1"/>
</dbReference>
<feature type="domain" description="Fumarate lyase N-terminal" evidence="4">
    <location>
        <begin position="11"/>
        <end position="341"/>
    </location>
</feature>
<dbReference type="PRINTS" id="PR00149">
    <property type="entry name" value="FUMRATELYASE"/>
</dbReference>
<dbReference type="PANTHER" id="PTHR11444">
    <property type="entry name" value="ASPARTATEAMMONIA/ARGININOSUCCINATE/ADENYLOSUCCINATE LYASE"/>
    <property type="match status" value="1"/>
</dbReference>
<dbReference type="AlphaFoldDB" id="A0A160VDR0"/>
<dbReference type="PROSITE" id="PS00163">
    <property type="entry name" value="FUMARATE_LYASES"/>
    <property type="match status" value="1"/>
</dbReference>
<sequence length="466" mass="50447">MDYRTEKDSMGPVEVPNDRYYGAQTQRSLNNFKIGKEHFPREFIRAYGIIKKAAAAVNSAAGLLDPQLAKTISSAADEVIAGKLDDHFPLVVWQTGSGTQTNMNVNEVIANRAIEMVGGTLGSKDPVHPNDHVNMGQSTNDTFPTAINIAAVESVVHQLLPNLQRLRDGLHAKAKAFSNIIKLGRTHLQDATPLSLGQEFSGYVSAVEHGCKRIENAMDSCYEMAMGGTAVGTGINSTEGFGEKTAAEISKLTDLPFRTAENKFEALGGQDSIVELSSALKTVAVSLFKIANDLRWLASGPRSGIGEVVLPANEPGSSIMPGKVNPTQCEAMTMVCTQVMGNDTTITFAGASGNFELNVYRPVIAFNILQSIRLLADACDSFLVNAVEGIEPNEQRIHENLYNSLMLVTALNPHIGYDKAAKVAKKAYTENLSLREAIVELGYMGAEEFDKLVQPEKMIRPSKIEK</sequence>
<comment type="similarity">
    <text evidence="1">Belongs to the class-II fumarase/aspartase family. Fumarase subfamily.</text>
</comment>
<reference evidence="6" key="1">
    <citation type="submission" date="2015-10" db="EMBL/GenBank/DDBJ databases">
        <authorList>
            <person name="Gilbert D.G."/>
        </authorList>
    </citation>
    <scope>NUCLEOTIDE SEQUENCE</scope>
</reference>
<dbReference type="GO" id="GO:0006099">
    <property type="term" value="P:tricarboxylic acid cycle"/>
    <property type="evidence" value="ECO:0007669"/>
    <property type="project" value="InterPro"/>
</dbReference>
<dbReference type="FunFam" id="1.10.275.10:FF:000001">
    <property type="entry name" value="Fumarate hydratase, mitochondrial"/>
    <property type="match status" value="1"/>
</dbReference>
<feature type="domain" description="Fumarase C C-terminal" evidence="5">
    <location>
        <begin position="407"/>
        <end position="459"/>
    </location>
</feature>
<evidence type="ECO:0000313" key="6">
    <source>
        <dbReference type="EMBL" id="CUV08545.1"/>
    </source>
</evidence>
<dbReference type="Pfam" id="PF10415">
    <property type="entry name" value="FumaraseC_C"/>
    <property type="match status" value="1"/>
</dbReference>
<dbReference type="FunFam" id="1.10.40.30:FF:000002">
    <property type="entry name" value="Fumarate hydratase class II"/>
    <property type="match status" value="1"/>
</dbReference>
<proteinExistence type="inferred from homology"/>
<dbReference type="NCBIfam" id="NF008909">
    <property type="entry name" value="PRK12273.1"/>
    <property type="match status" value="1"/>
</dbReference>
<dbReference type="Gene3D" id="1.10.275.10">
    <property type="entry name" value="Fumarase/aspartase (N-terminal domain)"/>
    <property type="match status" value="1"/>
</dbReference>
<gene>
    <name evidence="6" type="ORF">MGWOODY_Mmi1644</name>
    <name evidence="7" type="ORF">MGWOODY_Mmi1662</name>
</gene>
<evidence type="ECO:0000259" key="4">
    <source>
        <dbReference type="Pfam" id="PF00206"/>
    </source>
</evidence>
<dbReference type="Pfam" id="PF00206">
    <property type="entry name" value="Lyase_1"/>
    <property type="match status" value="1"/>
</dbReference>
<dbReference type="InterPro" id="IPR022761">
    <property type="entry name" value="Fumarate_lyase_N"/>
</dbReference>
<dbReference type="PANTHER" id="PTHR11444:SF1">
    <property type="entry name" value="FUMARATE HYDRATASE, MITOCHONDRIAL"/>
    <property type="match status" value="1"/>
</dbReference>
<dbReference type="InterPro" id="IPR008948">
    <property type="entry name" value="L-Aspartase-like"/>
</dbReference>
<evidence type="ECO:0000259" key="5">
    <source>
        <dbReference type="Pfam" id="PF10415"/>
    </source>
</evidence>
<dbReference type="GO" id="GO:0004333">
    <property type="term" value="F:fumarate hydratase activity"/>
    <property type="evidence" value="ECO:0007669"/>
    <property type="project" value="UniProtKB-EC"/>
</dbReference>